<evidence type="ECO:0000259" key="2">
    <source>
        <dbReference type="Pfam" id="PF07589"/>
    </source>
</evidence>
<feature type="domain" description="Ice-binding protein C-terminal" evidence="2">
    <location>
        <begin position="234"/>
        <end position="256"/>
    </location>
</feature>
<feature type="signal peptide" evidence="1">
    <location>
        <begin position="1"/>
        <end position="25"/>
    </location>
</feature>
<evidence type="ECO:0000256" key="1">
    <source>
        <dbReference type="SAM" id="SignalP"/>
    </source>
</evidence>
<sequence length="262" mass="27703">MLMNRYLSTAAALACTSLLCSHAAAAVHTTASSAFANVQFGVIDLTPDDGVAAGYQFGPRSTEFEASFTNGDHHDFDRFDPALPVPVNAQASYYGYWASATTNGQLGNLQTAVDTGSLQRHGDGAYGSAWQNVSILLKAHSAFTVAGRADASVQTSDPALPILPGRASFGVFLNYVSLDQPHQSFFHHLELGNGASSLSYGDTFSLIARNDLDHDIALNLSFSSYAAAWANVLAVPEPTTYLMLGAGLLVLGARRRLAQRAG</sequence>
<feature type="chain" id="PRO_5046208270" evidence="1">
    <location>
        <begin position="26"/>
        <end position="262"/>
    </location>
</feature>
<accession>A0ABX5RZD1</accession>
<organism evidence="3 4">
    <name type="scientific">Pseudoduganella albidiflava</name>
    <dbReference type="NCBI Taxonomy" id="321983"/>
    <lineage>
        <taxon>Bacteria</taxon>
        <taxon>Pseudomonadati</taxon>
        <taxon>Pseudomonadota</taxon>
        <taxon>Betaproteobacteria</taxon>
        <taxon>Burkholderiales</taxon>
        <taxon>Oxalobacteraceae</taxon>
        <taxon>Telluria group</taxon>
        <taxon>Pseudoduganella</taxon>
    </lineage>
</organism>
<evidence type="ECO:0000313" key="3">
    <source>
        <dbReference type="EMBL" id="QBI04030.1"/>
    </source>
</evidence>
<dbReference type="InterPro" id="IPR013424">
    <property type="entry name" value="Ice-binding_C"/>
</dbReference>
<proteinExistence type="predicted"/>
<keyword evidence="1" id="KW-0732">Signal</keyword>
<dbReference type="Proteomes" id="UP000292307">
    <property type="component" value="Chromosome"/>
</dbReference>
<keyword evidence="4" id="KW-1185">Reference proteome</keyword>
<dbReference type="Pfam" id="PF07589">
    <property type="entry name" value="PEP-CTERM"/>
    <property type="match status" value="1"/>
</dbReference>
<dbReference type="EMBL" id="CP036401">
    <property type="protein sequence ID" value="QBI04030.1"/>
    <property type="molecule type" value="Genomic_DNA"/>
</dbReference>
<reference evidence="3 4" key="1">
    <citation type="submission" date="2019-02" db="EMBL/GenBank/DDBJ databases">
        <title>Draft Genome Sequences of Six Type Strains of the Genus Massilia.</title>
        <authorList>
            <person name="Miess H."/>
            <person name="Frediansyhah A."/>
            <person name="Gross H."/>
        </authorList>
    </citation>
    <scope>NUCLEOTIDE SEQUENCE [LARGE SCALE GENOMIC DNA]</scope>
    <source>
        <strain evidence="3 4">DSM 17472</strain>
    </source>
</reference>
<protein>
    <submittedName>
        <fullName evidence="3">PEP-CTERM sorting domain-containing protein</fullName>
    </submittedName>
</protein>
<gene>
    <name evidence="3" type="ORF">EYF70_26845</name>
</gene>
<evidence type="ECO:0000313" key="4">
    <source>
        <dbReference type="Proteomes" id="UP000292307"/>
    </source>
</evidence>
<dbReference type="NCBIfam" id="TIGR02595">
    <property type="entry name" value="PEP_CTERM"/>
    <property type="match status" value="1"/>
</dbReference>
<name>A0ABX5RZD1_9BURK</name>